<dbReference type="GO" id="GO:0005694">
    <property type="term" value="C:chromosome"/>
    <property type="evidence" value="ECO:0007669"/>
    <property type="project" value="TreeGrafter"/>
</dbReference>
<dbReference type="EC" id="5.6.2.4" evidence="7"/>
<evidence type="ECO:0000256" key="6">
    <source>
        <dbReference type="ARBA" id="ARBA00034617"/>
    </source>
</evidence>
<name>A0A1I2ML94_9FIRM</name>
<dbReference type="GO" id="GO:0006281">
    <property type="term" value="P:DNA repair"/>
    <property type="evidence" value="ECO:0007669"/>
    <property type="project" value="TreeGrafter"/>
</dbReference>
<evidence type="ECO:0000256" key="4">
    <source>
        <dbReference type="ARBA" id="ARBA00023125"/>
    </source>
</evidence>
<dbReference type="CDD" id="cd17920">
    <property type="entry name" value="DEXHc_RecQ"/>
    <property type="match status" value="1"/>
</dbReference>
<feature type="domain" description="Helicase ATP-binding" evidence="8">
    <location>
        <begin position="321"/>
        <end position="503"/>
    </location>
</feature>
<evidence type="ECO:0000256" key="7">
    <source>
        <dbReference type="ARBA" id="ARBA00034808"/>
    </source>
</evidence>
<feature type="domain" description="Helicase C-terminal" evidence="9">
    <location>
        <begin position="542"/>
        <end position="687"/>
    </location>
</feature>
<keyword evidence="5" id="KW-0413">Isomerase</keyword>
<comment type="catalytic activity">
    <reaction evidence="6">
        <text>Couples ATP hydrolysis with the unwinding of duplex DNA by translocating in the 3'-5' direction.</text>
        <dbReference type="EC" id="5.6.2.4"/>
    </reaction>
</comment>
<keyword evidence="4" id="KW-0238">DNA-binding</keyword>
<dbReference type="PANTHER" id="PTHR13710">
    <property type="entry name" value="DNA HELICASE RECQ FAMILY MEMBER"/>
    <property type="match status" value="1"/>
</dbReference>
<evidence type="ECO:0000259" key="9">
    <source>
        <dbReference type="PROSITE" id="PS51194"/>
    </source>
</evidence>
<evidence type="ECO:0000313" key="11">
    <source>
        <dbReference type="Proteomes" id="UP000199337"/>
    </source>
</evidence>
<proteinExistence type="inferred from homology"/>
<gene>
    <name evidence="10" type="ORF">SAMN05660649_00004</name>
</gene>
<dbReference type="InterPro" id="IPR011545">
    <property type="entry name" value="DEAD/DEAH_box_helicase_dom"/>
</dbReference>
<dbReference type="PANTHER" id="PTHR13710:SF105">
    <property type="entry name" value="ATP-DEPENDENT DNA HELICASE Q1"/>
    <property type="match status" value="1"/>
</dbReference>
<keyword evidence="11" id="KW-1185">Reference proteome</keyword>
<dbReference type="Pfam" id="PF00270">
    <property type="entry name" value="DEAD"/>
    <property type="match status" value="1"/>
</dbReference>
<dbReference type="GO" id="GO:0043138">
    <property type="term" value="F:3'-5' DNA helicase activity"/>
    <property type="evidence" value="ECO:0007669"/>
    <property type="project" value="UniProtKB-EC"/>
</dbReference>
<organism evidence="10 11">
    <name type="scientific">Desulfotruncus arcticus DSM 17038</name>
    <dbReference type="NCBI Taxonomy" id="1121424"/>
    <lineage>
        <taxon>Bacteria</taxon>
        <taxon>Bacillati</taxon>
        <taxon>Bacillota</taxon>
        <taxon>Clostridia</taxon>
        <taxon>Eubacteriales</taxon>
        <taxon>Desulfallaceae</taxon>
        <taxon>Desulfotruncus</taxon>
    </lineage>
</organism>
<keyword evidence="3" id="KW-0067">ATP-binding</keyword>
<comment type="similarity">
    <text evidence="1">Belongs to the helicase family. RecQ subfamily.</text>
</comment>
<evidence type="ECO:0000256" key="3">
    <source>
        <dbReference type="ARBA" id="ARBA00022840"/>
    </source>
</evidence>
<dbReference type="InterPro" id="IPR001650">
    <property type="entry name" value="Helicase_C-like"/>
</dbReference>
<reference evidence="11" key="1">
    <citation type="submission" date="2016-10" db="EMBL/GenBank/DDBJ databases">
        <authorList>
            <person name="Varghese N."/>
            <person name="Submissions S."/>
        </authorList>
    </citation>
    <scope>NUCLEOTIDE SEQUENCE [LARGE SCALE GENOMIC DNA]</scope>
    <source>
        <strain evidence="11">DSM 17038</strain>
    </source>
</reference>
<evidence type="ECO:0000256" key="1">
    <source>
        <dbReference type="ARBA" id="ARBA00005446"/>
    </source>
</evidence>
<dbReference type="InterPro" id="IPR027417">
    <property type="entry name" value="P-loop_NTPase"/>
</dbReference>
<accession>A0A1I2ML94</accession>
<keyword evidence="10" id="KW-0347">Helicase</keyword>
<dbReference type="SMART" id="SM00487">
    <property type="entry name" value="DEXDc"/>
    <property type="match status" value="1"/>
</dbReference>
<evidence type="ECO:0000256" key="5">
    <source>
        <dbReference type="ARBA" id="ARBA00023235"/>
    </source>
</evidence>
<dbReference type="PROSITE" id="PS51192">
    <property type="entry name" value="HELICASE_ATP_BIND_1"/>
    <property type="match status" value="1"/>
</dbReference>
<dbReference type="AlphaFoldDB" id="A0A1I2ML94"/>
<dbReference type="SMART" id="SM00490">
    <property type="entry name" value="HELICc"/>
    <property type="match status" value="1"/>
</dbReference>
<evidence type="ECO:0000313" key="10">
    <source>
        <dbReference type="EMBL" id="SFF92223.1"/>
    </source>
</evidence>
<dbReference type="GO" id="GO:0005737">
    <property type="term" value="C:cytoplasm"/>
    <property type="evidence" value="ECO:0007669"/>
    <property type="project" value="TreeGrafter"/>
</dbReference>
<dbReference type="GO" id="GO:0003677">
    <property type="term" value="F:DNA binding"/>
    <property type="evidence" value="ECO:0007669"/>
    <property type="project" value="UniProtKB-KW"/>
</dbReference>
<dbReference type="GO" id="GO:0005524">
    <property type="term" value="F:ATP binding"/>
    <property type="evidence" value="ECO:0007669"/>
    <property type="project" value="UniProtKB-KW"/>
</dbReference>
<evidence type="ECO:0000259" key="8">
    <source>
        <dbReference type="PROSITE" id="PS51192"/>
    </source>
</evidence>
<dbReference type="InterPro" id="IPR014001">
    <property type="entry name" value="Helicase_ATP-bd"/>
</dbReference>
<dbReference type="Proteomes" id="UP000199337">
    <property type="component" value="Unassembled WGS sequence"/>
</dbReference>
<dbReference type="OrthoDB" id="9763310at2"/>
<dbReference type="SUPFAM" id="SSF52540">
    <property type="entry name" value="P-loop containing nucleoside triphosphate hydrolases"/>
    <property type="match status" value="1"/>
</dbReference>
<dbReference type="STRING" id="341036.SAMN05660649_00004"/>
<keyword evidence="10" id="KW-0378">Hydrolase</keyword>
<dbReference type="EMBL" id="FOOX01000001">
    <property type="protein sequence ID" value="SFF92223.1"/>
    <property type="molecule type" value="Genomic_DNA"/>
</dbReference>
<dbReference type="RefSeq" id="WP_092467471.1">
    <property type="nucleotide sequence ID" value="NZ_FOOX01000001.1"/>
</dbReference>
<dbReference type="PROSITE" id="PS51194">
    <property type="entry name" value="HELICASE_CTER"/>
    <property type="match status" value="1"/>
</dbReference>
<evidence type="ECO:0000256" key="2">
    <source>
        <dbReference type="ARBA" id="ARBA00022741"/>
    </source>
</evidence>
<sequence>MNAIIEQKVLNTLERISNMSKQVLVFLRGFPCSVYERLKKQRIPCLSNPKWINDNGYINVIMLTEHNRQLMKAFLTIDDTIPLVWGYYEEFIALTTSINELNKQFDGDIVILDNNLFDKYYPLDIPTCLLKKLKTFYNSDITDVDSDVEALSNFYSDVVEFRDGLYGLAFINRHDEESIPVYGYLEPQEYITYSPLRENCMSYPTHDDVLFPIKENLQQGRALPEMQIVVDGERDTKKIALIISALQMMGVPFTIARNTRFVNLNDYERDTYLPILKKYWGEDNSFRLLDFYKNPDKSNELIKISQGHIISDIVQQSMRAVKNQGGFNDIVITAPTGAGKSVLFQIPAIYMAQEHQAVTLVITPLIALMRDQVEQLNARGIDFATFINSEISFEEKNQRIEGIKNGHYSIVYLSPELFLVNALESMIGPRRLRLLVVDEVHLVTTWGRDFRADYWYLGGYIDKLRSQRLSKTETVFPVLCLTATAVYGGKEDMVEDTIRSLSLSNPKLYIGNVKRKNIGFDIRFHQKVVGGHDDFKLLKTQNIINSCIKHQKKCIVYCPYTSQVEDVVDSFDDVSKSRVGKYYGGFDKYEKIDSQNNFKNGQYFVMVCTKAFGMGVDIPNIEQVYHYAPTGNLADYVQEIGRAARDPKINGIAVTDFTIKDMKYVRMLYGLSGMRQYQLREMIRKIYAIYREKKHRHLLISPEAFSYLFKENELENKVKSGMLLIAKDLEEIYTFPVLNVRPRGLFTKNYVNVPYEIEEEFLQRFGCYIQRVDDDMKRVIPCANKHCSDVVVYNSGAVYEMNMASLWEEQFNKLTFAQFKRKFFDGELFQFDNGQRPTARVNLIINYEEKYETVSEKLDDCMEKLISIFQYFKSQARTFTRFEFREQFKEILGEQYKSQELPKIILGLFIADISHNVGFNCNADRMKFIQARKAHNSDEMVYRIMNSNFNMIKRHFSRLLEQCLPNNESGRFATYIPVAHNDKLPELINLAIFLELLGLATYEIIGGKNTEIFLRINDPNKLRRALQGSYSNNILTDIERKHEYSQKILVEFMKNKFSDEERWDIIEDYFLGRDEIVKFRLGIQQ</sequence>
<dbReference type="Pfam" id="PF00271">
    <property type="entry name" value="Helicase_C"/>
    <property type="match status" value="1"/>
</dbReference>
<protein>
    <recommendedName>
        <fullName evidence="7">DNA 3'-5' helicase</fullName>
        <ecNumber evidence="7">5.6.2.4</ecNumber>
    </recommendedName>
</protein>
<dbReference type="GO" id="GO:0006310">
    <property type="term" value="P:DNA recombination"/>
    <property type="evidence" value="ECO:0007669"/>
    <property type="project" value="TreeGrafter"/>
</dbReference>
<dbReference type="GO" id="GO:0009378">
    <property type="term" value="F:four-way junction helicase activity"/>
    <property type="evidence" value="ECO:0007669"/>
    <property type="project" value="TreeGrafter"/>
</dbReference>
<keyword evidence="2" id="KW-0547">Nucleotide-binding</keyword>
<dbReference type="Gene3D" id="3.40.50.300">
    <property type="entry name" value="P-loop containing nucleotide triphosphate hydrolases"/>
    <property type="match status" value="2"/>
</dbReference>